<dbReference type="AlphaFoldDB" id="A0A561C0S2"/>
<name>A0A561C0S2_9ACTN</name>
<feature type="transmembrane region" description="Helical" evidence="1">
    <location>
        <begin position="101"/>
        <end position="120"/>
    </location>
</feature>
<evidence type="ECO:0000313" key="3">
    <source>
        <dbReference type="Proteomes" id="UP000318380"/>
    </source>
</evidence>
<dbReference type="RefSeq" id="WP_145812177.1">
    <property type="nucleotide sequence ID" value="NZ_VIVK01000001.1"/>
</dbReference>
<evidence type="ECO:0000256" key="1">
    <source>
        <dbReference type="SAM" id="Phobius"/>
    </source>
</evidence>
<keyword evidence="1" id="KW-0472">Membrane</keyword>
<feature type="transmembrane region" description="Helical" evidence="1">
    <location>
        <begin position="52"/>
        <end position="72"/>
    </location>
</feature>
<keyword evidence="3" id="KW-1185">Reference proteome</keyword>
<dbReference type="OrthoDB" id="3574450at2"/>
<organism evidence="2 3">
    <name type="scientific">Kribbella amoyensis</name>
    <dbReference type="NCBI Taxonomy" id="996641"/>
    <lineage>
        <taxon>Bacteria</taxon>
        <taxon>Bacillati</taxon>
        <taxon>Actinomycetota</taxon>
        <taxon>Actinomycetes</taxon>
        <taxon>Propionibacteriales</taxon>
        <taxon>Kribbellaceae</taxon>
        <taxon>Kribbella</taxon>
    </lineage>
</organism>
<sequence>MITWAGWLITAFGTLHTLGALTVEKAATHADVWFARGLWDEGFQSMSPAMSAYWFSVDSFGIPLALLGLVVVWMGRRGIVPPTFLVWGLGAWWALDAYILSVYWNAIIPVLAILFLALGIRRARSQRRADEPAPA</sequence>
<dbReference type="Proteomes" id="UP000318380">
    <property type="component" value="Unassembled WGS sequence"/>
</dbReference>
<reference evidence="2 3" key="1">
    <citation type="submission" date="2019-06" db="EMBL/GenBank/DDBJ databases">
        <title>Sequencing the genomes of 1000 actinobacteria strains.</title>
        <authorList>
            <person name="Klenk H.-P."/>
        </authorList>
    </citation>
    <scope>NUCLEOTIDE SEQUENCE [LARGE SCALE GENOMIC DNA]</scope>
    <source>
        <strain evidence="2 3">DSM 24683</strain>
    </source>
</reference>
<evidence type="ECO:0000313" key="2">
    <source>
        <dbReference type="EMBL" id="TWD84647.1"/>
    </source>
</evidence>
<comment type="caution">
    <text evidence="2">The sequence shown here is derived from an EMBL/GenBank/DDBJ whole genome shotgun (WGS) entry which is preliminary data.</text>
</comment>
<protein>
    <submittedName>
        <fullName evidence="2">Uncharacterized protein</fullName>
    </submittedName>
</protein>
<dbReference type="EMBL" id="VIVK01000001">
    <property type="protein sequence ID" value="TWD84647.1"/>
    <property type="molecule type" value="Genomic_DNA"/>
</dbReference>
<gene>
    <name evidence="2" type="ORF">FB561_5841</name>
</gene>
<keyword evidence="1" id="KW-1133">Transmembrane helix</keyword>
<proteinExistence type="predicted"/>
<keyword evidence="1" id="KW-0812">Transmembrane</keyword>
<accession>A0A561C0S2</accession>